<evidence type="ECO:0000313" key="1">
    <source>
        <dbReference type="EMBL" id="RGP69588.1"/>
    </source>
</evidence>
<sequence length="349" mass="39461">MPSQSKKTSLFEEVLDLIIECPATQKETSAFLKHRQESVESPEEVLPSTLIDQKLPDIRKIVSKTQMIINNPVLNGIHFAVLLYMPANSLEDFDNQPNLNLSGLFEAIKALDCLSFNTMTVGPTSPEVQKCQEYDNHVCIVTGCGCVSRPCHILPFSDTPLYRANQQHRPLRALIGNLLGFYTRTTEPTMASALDRLMNEVQTPYMCWNMITLSPDLRAMWASGMFALKWQSSEPLGTNKVRIRLQFVWMPYNVSRRRDSPFDLLQDDLQEGLNHVWGKEKLASPCTISDCLACKRTNTVSAHNTETGRRIRSGDIFTISRDANDMLVCRLAFELQWILVCAHAVSGDY</sequence>
<evidence type="ECO:0000313" key="2">
    <source>
        <dbReference type="Proteomes" id="UP000266152"/>
    </source>
</evidence>
<organism evidence="1 2">
    <name type="scientific">Fusarium sporotrichioides</name>
    <dbReference type="NCBI Taxonomy" id="5514"/>
    <lineage>
        <taxon>Eukaryota</taxon>
        <taxon>Fungi</taxon>
        <taxon>Dikarya</taxon>
        <taxon>Ascomycota</taxon>
        <taxon>Pezizomycotina</taxon>
        <taxon>Sordariomycetes</taxon>
        <taxon>Hypocreomycetidae</taxon>
        <taxon>Hypocreales</taxon>
        <taxon>Nectriaceae</taxon>
        <taxon>Fusarium</taxon>
    </lineage>
</organism>
<name>A0A395SB34_FUSSP</name>
<dbReference type="EMBL" id="PXOF01000060">
    <property type="protein sequence ID" value="RGP69588.1"/>
    <property type="molecule type" value="Genomic_DNA"/>
</dbReference>
<accession>A0A395SB34</accession>
<keyword evidence="2" id="KW-1185">Reference proteome</keyword>
<protein>
    <submittedName>
        <fullName evidence="1">Uncharacterized protein</fullName>
    </submittedName>
</protein>
<dbReference type="AlphaFoldDB" id="A0A395SB34"/>
<reference evidence="1 2" key="1">
    <citation type="journal article" date="2018" name="PLoS Pathog.">
        <title>Evolution of structural diversity of trichothecenes, a family of toxins produced by plant pathogenic and entomopathogenic fungi.</title>
        <authorList>
            <person name="Proctor R.H."/>
            <person name="McCormick S.P."/>
            <person name="Kim H.S."/>
            <person name="Cardoza R.E."/>
            <person name="Stanley A.M."/>
            <person name="Lindo L."/>
            <person name="Kelly A."/>
            <person name="Brown D.W."/>
            <person name="Lee T."/>
            <person name="Vaughan M.M."/>
            <person name="Alexander N.J."/>
            <person name="Busman M."/>
            <person name="Gutierrez S."/>
        </authorList>
    </citation>
    <scope>NUCLEOTIDE SEQUENCE [LARGE SCALE GENOMIC DNA]</scope>
    <source>
        <strain evidence="1 2">NRRL 3299</strain>
    </source>
</reference>
<proteinExistence type="predicted"/>
<dbReference type="Proteomes" id="UP000266152">
    <property type="component" value="Unassembled WGS sequence"/>
</dbReference>
<comment type="caution">
    <text evidence="1">The sequence shown here is derived from an EMBL/GenBank/DDBJ whole genome shotgun (WGS) entry which is preliminary data.</text>
</comment>
<gene>
    <name evidence="1" type="ORF">FSPOR_4692</name>
</gene>